<dbReference type="AlphaFoldDB" id="A0A0E9M1A8"/>
<dbReference type="RefSeq" id="WP_062127203.1">
    <property type="nucleotide sequence ID" value="NZ_BAZW01000042.1"/>
</dbReference>
<keyword evidence="2" id="KW-1185">Reference proteome</keyword>
<comment type="caution">
    <text evidence="1">The sequence shown here is derived from an EMBL/GenBank/DDBJ whole genome shotgun (WGS) entry which is preliminary data.</text>
</comment>
<dbReference type="EMBL" id="BAZW01000042">
    <property type="protein sequence ID" value="GAO31264.1"/>
    <property type="molecule type" value="Genomic_DNA"/>
</dbReference>
<proteinExistence type="predicted"/>
<dbReference type="OrthoDB" id="5344363at2"/>
<protein>
    <submittedName>
        <fullName evidence="1">Uncharacterized protein</fullName>
    </submittedName>
</protein>
<name>A0A0E9M1A8_9BACT</name>
<dbReference type="Proteomes" id="UP000032900">
    <property type="component" value="Unassembled WGS sequence"/>
</dbReference>
<gene>
    <name evidence="1" type="ORF">JCM15548_13612</name>
</gene>
<evidence type="ECO:0000313" key="1">
    <source>
        <dbReference type="EMBL" id="GAO31264.1"/>
    </source>
</evidence>
<sequence length="101" mass="11301">MKQLHSTKGYIPFDSDYFDQIEKAMNDDCKIHYFDAEGQVMDANGTVTCSFSPDNFAHFVVLNTDTAIRIDRIITLNGSPGPAFDEYDLFALQCLTCMGGM</sequence>
<accession>A0A0E9M1A8</accession>
<organism evidence="1 2">
    <name type="scientific">Geofilum rubicundum JCM 15548</name>
    <dbReference type="NCBI Taxonomy" id="1236989"/>
    <lineage>
        <taxon>Bacteria</taxon>
        <taxon>Pseudomonadati</taxon>
        <taxon>Bacteroidota</taxon>
        <taxon>Bacteroidia</taxon>
        <taxon>Marinilabiliales</taxon>
        <taxon>Marinilabiliaceae</taxon>
        <taxon>Geofilum</taxon>
    </lineage>
</organism>
<evidence type="ECO:0000313" key="2">
    <source>
        <dbReference type="Proteomes" id="UP000032900"/>
    </source>
</evidence>
<reference evidence="1 2" key="1">
    <citation type="journal article" date="2015" name="Microbes Environ.">
        <title>Distribution and evolution of nitrogen fixation genes in the phylum bacteroidetes.</title>
        <authorList>
            <person name="Inoue J."/>
            <person name="Oshima K."/>
            <person name="Suda W."/>
            <person name="Sakamoto M."/>
            <person name="Iino T."/>
            <person name="Noda S."/>
            <person name="Hongoh Y."/>
            <person name="Hattori M."/>
            <person name="Ohkuma M."/>
        </authorList>
    </citation>
    <scope>NUCLEOTIDE SEQUENCE [LARGE SCALE GENOMIC DNA]</scope>
    <source>
        <strain evidence="1">JCM 15548</strain>
    </source>
</reference>
<dbReference type="STRING" id="1236989.JCM15548_13612"/>